<dbReference type="InterPro" id="IPR009100">
    <property type="entry name" value="AcylCoA_DH/oxidase_NM_dom_sf"/>
</dbReference>
<name>C6E1V1_GEOSM</name>
<evidence type="ECO:0000256" key="6">
    <source>
        <dbReference type="ARBA" id="ARBA00023002"/>
    </source>
</evidence>
<comment type="cofactor">
    <cofactor evidence="1 7">
        <name>FAD</name>
        <dbReference type="ChEBI" id="CHEBI:57692"/>
    </cofactor>
</comment>
<evidence type="ECO:0000256" key="7">
    <source>
        <dbReference type="RuleBase" id="RU362125"/>
    </source>
</evidence>
<dbReference type="Gene3D" id="1.20.140.10">
    <property type="entry name" value="Butyryl-CoA Dehydrogenase, subunit A, domain 3"/>
    <property type="match status" value="1"/>
</dbReference>
<keyword evidence="6 7" id="KW-0560">Oxidoreductase</keyword>
<keyword evidence="4 7" id="KW-0285">Flavoprotein</keyword>
<dbReference type="PANTHER" id="PTHR43884">
    <property type="entry name" value="ACYL-COA DEHYDROGENASE"/>
    <property type="match status" value="1"/>
</dbReference>
<evidence type="ECO:0000259" key="9">
    <source>
        <dbReference type="Pfam" id="PF02770"/>
    </source>
</evidence>
<evidence type="ECO:0000313" key="11">
    <source>
        <dbReference type="EMBL" id="ACT18835.1"/>
    </source>
</evidence>
<dbReference type="PIRSF" id="PIRSF016578">
    <property type="entry name" value="HsaA"/>
    <property type="match status" value="1"/>
</dbReference>
<gene>
    <name evidence="11" type="ordered locus">GM21_2801</name>
</gene>
<dbReference type="InterPro" id="IPR013786">
    <property type="entry name" value="AcylCoA_DH/ox_N"/>
</dbReference>
<evidence type="ECO:0000256" key="2">
    <source>
        <dbReference type="ARBA" id="ARBA00009347"/>
    </source>
</evidence>
<dbReference type="SUPFAM" id="SSF56645">
    <property type="entry name" value="Acyl-CoA dehydrogenase NM domain-like"/>
    <property type="match status" value="1"/>
</dbReference>
<evidence type="ECO:0000256" key="5">
    <source>
        <dbReference type="ARBA" id="ARBA00022827"/>
    </source>
</evidence>
<dbReference type="GO" id="GO:0003995">
    <property type="term" value="F:acyl-CoA dehydrogenase activity"/>
    <property type="evidence" value="ECO:0007669"/>
    <property type="project" value="InterPro"/>
</dbReference>
<dbReference type="Pfam" id="PF00441">
    <property type="entry name" value="Acyl-CoA_dh_1"/>
    <property type="match status" value="1"/>
</dbReference>
<dbReference type="InterPro" id="IPR009075">
    <property type="entry name" value="AcylCo_DH/oxidase_C"/>
</dbReference>
<dbReference type="SUPFAM" id="SSF47203">
    <property type="entry name" value="Acyl-CoA dehydrogenase C-terminal domain-like"/>
    <property type="match status" value="1"/>
</dbReference>
<dbReference type="InterPro" id="IPR006089">
    <property type="entry name" value="Acyl-CoA_DH_CS"/>
</dbReference>
<dbReference type="HOGENOM" id="CLU_018204_0_2_7"/>
<evidence type="ECO:0000256" key="1">
    <source>
        <dbReference type="ARBA" id="ARBA00001974"/>
    </source>
</evidence>
<accession>C6E1V1</accession>
<dbReference type="Gene3D" id="1.10.540.10">
    <property type="entry name" value="Acyl-CoA dehydrogenase/oxidase, N-terminal domain"/>
    <property type="match status" value="1"/>
</dbReference>
<dbReference type="Pfam" id="PF02771">
    <property type="entry name" value="Acyl-CoA_dh_N"/>
    <property type="match status" value="1"/>
</dbReference>
<dbReference type="InterPro" id="IPR036250">
    <property type="entry name" value="AcylCo_DH-like_C"/>
</dbReference>
<dbReference type="FunFam" id="1.10.540.10:FF:000002">
    <property type="entry name" value="Acyl-CoA dehydrogenase FadE19"/>
    <property type="match status" value="1"/>
</dbReference>
<evidence type="ECO:0000256" key="4">
    <source>
        <dbReference type="ARBA" id="ARBA00022630"/>
    </source>
</evidence>
<evidence type="ECO:0000259" key="10">
    <source>
        <dbReference type="Pfam" id="PF02771"/>
    </source>
</evidence>
<feature type="domain" description="Acyl-CoA oxidase/dehydrogenase middle" evidence="9">
    <location>
        <begin position="123"/>
        <end position="217"/>
    </location>
</feature>
<dbReference type="PROSITE" id="PS00072">
    <property type="entry name" value="ACYL_COA_DH_1"/>
    <property type="match status" value="1"/>
</dbReference>
<dbReference type="InterPro" id="IPR037069">
    <property type="entry name" value="AcylCoA_DH/ox_N_sf"/>
</dbReference>
<evidence type="ECO:0000259" key="8">
    <source>
        <dbReference type="Pfam" id="PF00441"/>
    </source>
</evidence>
<evidence type="ECO:0000256" key="3">
    <source>
        <dbReference type="ARBA" id="ARBA00011881"/>
    </source>
</evidence>
<comment type="subunit">
    <text evidence="3">Homotetramer.</text>
</comment>
<sequence>MRFGLTDEQKMMQDMARDFAQKEILPTLKEDEINHTFRPELVKKMADLGFFGCALPEEYGGNGCGFLESVILAEQLATVSGSSRLPLNMQNIGPSLTVNKFGTKEQKERFIPDWVSAESFGFFAITEPNSGSDVVSMGTTAVDRGDHWEINGQKMWISNAHVGDWGLLYAVTDRAAKHKGMTCFVINLKGNEGIITAAIESKVGLHCAPTGEISFNQAKIPKDSVLGEVGQGFQICMWQLNNTRISCAAGALGIGAGAIEAAIGYANERTQFGKKIGSYQMIQASIAEMVAEHEAARLLVYQAAWLKDQGLPNQYQTSMAKLFASEAAVHAATETMKIFGSYGFSTEYPAERWLRDSMSLRTVEGTSNIQKTIIAGFALGDAVNR</sequence>
<organism evidence="11">
    <name type="scientific">Geobacter sp. (strain M21)</name>
    <dbReference type="NCBI Taxonomy" id="443144"/>
    <lineage>
        <taxon>Bacteria</taxon>
        <taxon>Pseudomonadati</taxon>
        <taxon>Thermodesulfobacteriota</taxon>
        <taxon>Desulfuromonadia</taxon>
        <taxon>Geobacterales</taxon>
        <taxon>Geobacteraceae</taxon>
        <taxon>Geobacter</taxon>
    </lineage>
</organism>
<dbReference type="InterPro" id="IPR006091">
    <property type="entry name" value="Acyl-CoA_Oxase/DH_mid-dom"/>
</dbReference>
<reference evidence="11" key="1">
    <citation type="submission" date="2009-07" db="EMBL/GenBank/DDBJ databases">
        <title>Complete sequence of Geobacter sp. M21.</title>
        <authorList>
            <consortium name="US DOE Joint Genome Institute"/>
            <person name="Lucas S."/>
            <person name="Copeland A."/>
            <person name="Lapidus A."/>
            <person name="Glavina del Rio T."/>
            <person name="Dalin E."/>
            <person name="Tice H."/>
            <person name="Bruce D."/>
            <person name="Goodwin L."/>
            <person name="Pitluck S."/>
            <person name="Saunders E."/>
            <person name="Brettin T."/>
            <person name="Detter J.C."/>
            <person name="Han C."/>
            <person name="Larimer F."/>
            <person name="Land M."/>
            <person name="Hauser L."/>
            <person name="Kyrpides N."/>
            <person name="Ovchinnikova G."/>
            <person name="Lovley D."/>
        </authorList>
    </citation>
    <scope>NUCLEOTIDE SEQUENCE [LARGE SCALE GENOMIC DNA]</scope>
    <source>
        <strain evidence="11">M21</strain>
    </source>
</reference>
<dbReference type="EMBL" id="CP001661">
    <property type="protein sequence ID" value="ACT18835.1"/>
    <property type="molecule type" value="Genomic_DNA"/>
</dbReference>
<protein>
    <submittedName>
        <fullName evidence="11">Acyl-CoA dehydrogenase domain protein</fullName>
    </submittedName>
</protein>
<dbReference type="FunFam" id="1.20.140.10:FF:000004">
    <property type="entry name" value="Acyl-CoA dehydrogenase FadE25"/>
    <property type="match status" value="1"/>
</dbReference>
<dbReference type="Pfam" id="PF02770">
    <property type="entry name" value="Acyl-CoA_dh_M"/>
    <property type="match status" value="1"/>
</dbReference>
<dbReference type="InterPro" id="IPR046373">
    <property type="entry name" value="Acyl-CoA_Oxase/DH_mid-dom_sf"/>
</dbReference>
<feature type="domain" description="Acyl-CoA dehydrogenase/oxidase N-terminal" evidence="10">
    <location>
        <begin position="6"/>
        <end position="118"/>
    </location>
</feature>
<dbReference type="GO" id="GO:0050660">
    <property type="term" value="F:flavin adenine dinucleotide binding"/>
    <property type="evidence" value="ECO:0007669"/>
    <property type="project" value="InterPro"/>
</dbReference>
<proteinExistence type="inferred from homology"/>
<comment type="similarity">
    <text evidence="2 7">Belongs to the acyl-CoA dehydrogenase family.</text>
</comment>
<dbReference type="AlphaFoldDB" id="C6E1V1"/>
<dbReference type="eggNOG" id="COG1960">
    <property type="taxonomic scope" value="Bacteria"/>
</dbReference>
<feature type="domain" description="Acyl-CoA dehydrogenase/oxidase C-terminal" evidence="8">
    <location>
        <begin position="230"/>
        <end position="375"/>
    </location>
</feature>
<dbReference type="PANTHER" id="PTHR43884:SF12">
    <property type="entry name" value="ISOVALERYL-COA DEHYDROGENASE, MITOCHONDRIAL-RELATED"/>
    <property type="match status" value="1"/>
</dbReference>
<dbReference type="KEGG" id="gem:GM21_2801"/>
<dbReference type="Gene3D" id="2.40.110.10">
    <property type="entry name" value="Butyryl-CoA Dehydrogenase, subunit A, domain 2"/>
    <property type="match status" value="1"/>
</dbReference>
<dbReference type="STRING" id="443144.GM21_2801"/>
<dbReference type="FunFam" id="2.40.110.10:FF:000002">
    <property type="entry name" value="Acyl-CoA dehydrogenase fadE12"/>
    <property type="match status" value="1"/>
</dbReference>
<keyword evidence="5 7" id="KW-0274">FAD</keyword>
<dbReference type="OrthoDB" id="9765339at2"/>